<evidence type="ECO:0000313" key="2">
    <source>
        <dbReference type="Proteomes" id="UP000000657"/>
    </source>
</evidence>
<evidence type="ECO:0000313" key="1">
    <source>
        <dbReference type="EMBL" id="CAJ59472.1"/>
    </source>
</evidence>
<dbReference type="KEGG" id="fal:FRAAL0803"/>
<protein>
    <submittedName>
        <fullName evidence="1">Uncharacterized protein</fullName>
    </submittedName>
</protein>
<organism evidence="1 2">
    <name type="scientific">Frankia alni (strain DSM 45986 / CECT 9034 / ACN14a)</name>
    <dbReference type="NCBI Taxonomy" id="326424"/>
    <lineage>
        <taxon>Bacteria</taxon>
        <taxon>Bacillati</taxon>
        <taxon>Actinomycetota</taxon>
        <taxon>Actinomycetes</taxon>
        <taxon>Frankiales</taxon>
        <taxon>Frankiaceae</taxon>
        <taxon>Frankia</taxon>
    </lineage>
</organism>
<accession>Q0RSJ0</accession>
<dbReference type="HOGENOM" id="CLU_2861209_0_0_11"/>
<sequence length="64" mass="6545">MLVAAVAGKGLWLAVRGCWRHRGVVAATIGVLLFVDWFGLLGLGLLLGGLALVALGRMAGRSGS</sequence>
<gene>
    <name evidence="1" type="ordered locus">FRAAL0803</name>
</gene>
<keyword evidence="2" id="KW-1185">Reference proteome</keyword>
<dbReference type="EMBL" id="CT573213">
    <property type="protein sequence ID" value="CAJ59472.1"/>
    <property type="molecule type" value="Genomic_DNA"/>
</dbReference>
<dbReference type="Proteomes" id="UP000000657">
    <property type="component" value="Chromosome"/>
</dbReference>
<dbReference type="AlphaFoldDB" id="Q0RSJ0"/>
<reference evidence="1 2" key="1">
    <citation type="journal article" date="2007" name="Genome Res.">
        <title>Genome characteristics of facultatively symbiotic Frankia sp. strains reflect host range and host plant biogeography.</title>
        <authorList>
            <person name="Normand P."/>
            <person name="Lapierre P."/>
            <person name="Tisa L.S."/>
            <person name="Gogarten J.P."/>
            <person name="Alloisio N."/>
            <person name="Bagnarol E."/>
            <person name="Bassi C.A."/>
            <person name="Berry A.M."/>
            <person name="Bickhart D.M."/>
            <person name="Choisne N."/>
            <person name="Couloux A."/>
            <person name="Cournoyer B."/>
            <person name="Cruveiller S."/>
            <person name="Daubin V."/>
            <person name="Demange N."/>
            <person name="Francino M.P."/>
            <person name="Goltsman E."/>
            <person name="Huang Y."/>
            <person name="Kopp O.R."/>
            <person name="Labarre L."/>
            <person name="Lapidus A."/>
            <person name="Lavire C."/>
            <person name="Marechal J."/>
            <person name="Martinez M."/>
            <person name="Mastronunzio J.E."/>
            <person name="Mullin B.C."/>
            <person name="Niemann J."/>
            <person name="Pujic P."/>
            <person name="Rawnsley T."/>
            <person name="Rouy Z."/>
            <person name="Schenowitz C."/>
            <person name="Sellstedt A."/>
            <person name="Tavares F."/>
            <person name="Tomkins J.P."/>
            <person name="Vallenet D."/>
            <person name="Valverde C."/>
            <person name="Wall L.G."/>
            <person name="Wang Y."/>
            <person name="Medigue C."/>
            <person name="Benson D.R."/>
        </authorList>
    </citation>
    <scope>NUCLEOTIDE SEQUENCE [LARGE SCALE GENOMIC DNA]</scope>
    <source>
        <strain evidence="2">DSM 45986 / CECT 9034 / ACN14a</strain>
    </source>
</reference>
<name>Q0RSJ0_FRAAA</name>
<proteinExistence type="predicted"/>